<dbReference type="AlphaFoldDB" id="A0A1I8FN06"/>
<dbReference type="Proteomes" id="UP000095280">
    <property type="component" value="Unplaced"/>
</dbReference>
<feature type="compositionally biased region" description="Low complexity" evidence="1">
    <location>
        <begin position="88"/>
        <end position="99"/>
    </location>
</feature>
<feature type="region of interest" description="Disordered" evidence="1">
    <location>
        <begin position="66"/>
        <end position="114"/>
    </location>
</feature>
<evidence type="ECO:0000256" key="1">
    <source>
        <dbReference type="SAM" id="MobiDB-lite"/>
    </source>
</evidence>
<organism evidence="2 3">
    <name type="scientific">Macrostomum lignano</name>
    <dbReference type="NCBI Taxonomy" id="282301"/>
    <lineage>
        <taxon>Eukaryota</taxon>
        <taxon>Metazoa</taxon>
        <taxon>Spiralia</taxon>
        <taxon>Lophotrochozoa</taxon>
        <taxon>Platyhelminthes</taxon>
        <taxon>Rhabditophora</taxon>
        <taxon>Macrostomorpha</taxon>
        <taxon>Macrostomida</taxon>
        <taxon>Macrostomidae</taxon>
        <taxon>Macrostomum</taxon>
    </lineage>
</organism>
<proteinExistence type="predicted"/>
<feature type="compositionally biased region" description="Low complexity" evidence="1">
    <location>
        <begin position="1"/>
        <end position="10"/>
    </location>
</feature>
<evidence type="ECO:0000313" key="3">
    <source>
        <dbReference type="WBParaSite" id="maker-unitig_41403-snap-gene-0.1-mRNA-1"/>
    </source>
</evidence>
<keyword evidence="2" id="KW-1185">Reference proteome</keyword>
<evidence type="ECO:0000313" key="2">
    <source>
        <dbReference type="Proteomes" id="UP000095280"/>
    </source>
</evidence>
<protein>
    <submittedName>
        <fullName evidence="3">Uncharacterized protein</fullName>
    </submittedName>
</protein>
<accession>A0A1I8FN06</accession>
<feature type="region of interest" description="Disordered" evidence="1">
    <location>
        <begin position="1"/>
        <end position="39"/>
    </location>
</feature>
<name>A0A1I8FN06_9PLAT</name>
<dbReference type="WBParaSite" id="maker-unitig_41403-snap-gene-0.1-mRNA-1">
    <property type="protein sequence ID" value="maker-unitig_41403-snap-gene-0.1-mRNA-1"/>
    <property type="gene ID" value="maker-unitig_41403-snap-gene-0.1"/>
</dbReference>
<sequence>MAARSARAGRGAPGPGAAGQADLLRRHLPGHPAGRDAAEAAVSASVLAAAAGGAHAVSVCLSQLGSPPRCGLHRRQRPVQRSGVCRQAAGIGSGASVAAPKPTGSSRRVDVDLPDGRLGSLQGGLAAVPRESLATYSLQQHHCATSVLEEQLGRSSWGCSDAAANGNQR</sequence>
<reference evidence="3" key="1">
    <citation type="submission" date="2016-11" db="UniProtKB">
        <authorList>
            <consortium name="WormBaseParasite"/>
        </authorList>
    </citation>
    <scope>IDENTIFICATION</scope>
</reference>